<feature type="region of interest" description="Disordered" evidence="5">
    <location>
        <begin position="132"/>
        <end position="205"/>
    </location>
</feature>
<accession>A0A916YYI4</accession>
<evidence type="ECO:0000256" key="2">
    <source>
        <dbReference type="ARBA" id="ARBA00023136"/>
    </source>
</evidence>
<keyword evidence="8" id="KW-1185">Reference proteome</keyword>
<dbReference type="PRINTS" id="PR01021">
    <property type="entry name" value="OMPADOMAIN"/>
</dbReference>
<evidence type="ECO:0000313" key="7">
    <source>
        <dbReference type="EMBL" id="GGD66678.1"/>
    </source>
</evidence>
<dbReference type="Pfam" id="PF00691">
    <property type="entry name" value="OmpA"/>
    <property type="match status" value="1"/>
</dbReference>
<comment type="caution">
    <text evidence="7">The sequence shown here is derived from an EMBL/GenBank/DDBJ whole genome shotgun (WGS) entry which is preliminary data.</text>
</comment>
<evidence type="ECO:0000256" key="1">
    <source>
        <dbReference type="ARBA" id="ARBA00004442"/>
    </source>
</evidence>
<dbReference type="PANTHER" id="PTHR30329:SF21">
    <property type="entry name" value="LIPOPROTEIN YIAD-RELATED"/>
    <property type="match status" value="1"/>
</dbReference>
<dbReference type="SUPFAM" id="SSF103088">
    <property type="entry name" value="OmpA-like"/>
    <property type="match status" value="1"/>
</dbReference>
<dbReference type="Gene3D" id="3.30.1330.60">
    <property type="entry name" value="OmpA-like domain"/>
    <property type="match status" value="1"/>
</dbReference>
<keyword evidence="3" id="KW-0998">Cell outer membrane</keyword>
<feature type="domain" description="OmpA-like" evidence="6">
    <location>
        <begin position="57"/>
        <end position="180"/>
    </location>
</feature>
<feature type="compositionally biased region" description="Basic and acidic residues" evidence="5">
    <location>
        <begin position="163"/>
        <end position="174"/>
    </location>
</feature>
<dbReference type="Proteomes" id="UP000612349">
    <property type="component" value="Unassembled WGS sequence"/>
</dbReference>
<dbReference type="EMBL" id="BMIP01000002">
    <property type="protein sequence ID" value="GGD66678.1"/>
    <property type="molecule type" value="Genomic_DNA"/>
</dbReference>
<evidence type="ECO:0000256" key="4">
    <source>
        <dbReference type="PROSITE-ProRule" id="PRU00473"/>
    </source>
</evidence>
<dbReference type="InterPro" id="IPR006664">
    <property type="entry name" value="OMP_bac"/>
</dbReference>
<reference evidence="7" key="2">
    <citation type="submission" date="2020-09" db="EMBL/GenBank/DDBJ databases">
        <authorList>
            <person name="Sun Q."/>
            <person name="Zhou Y."/>
        </authorList>
    </citation>
    <scope>NUCLEOTIDE SEQUENCE</scope>
    <source>
        <strain evidence="7">CGMCC 1.15360</strain>
    </source>
</reference>
<evidence type="ECO:0000259" key="6">
    <source>
        <dbReference type="PROSITE" id="PS51123"/>
    </source>
</evidence>
<dbReference type="InterPro" id="IPR050330">
    <property type="entry name" value="Bact_OuterMem_StrucFunc"/>
</dbReference>
<reference evidence="7" key="1">
    <citation type="journal article" date="2014" name="Int. J. Syst. Evol. Microbiol.">
        <title>Complete genome sequence of Corynebacterium casei LMG S-19264T (=DSM 44701T), isolated from a smear-ripened cheese.</title>
        <authorList>
            <consortium name="US DOE Joint Genome Institute (JGI-PGF)"/>
            <person name="Walter F."/>
            <person name="Albersmeier A."/>
            <person name="Kalinowski J."/>
            <person name="Ruckert C."/>
        </authorList>
    </citation>
    <scope>NUCLEOTIDE SEQUENCE</scope>
    <source>
        <strain evidence="7">CGMCC 1.15360</strain>
    </source>
</reference>
<comment type="subcellular location">
    <subcellularLocation>
        <location evidence="1">Cell outer membrane</location>
    </subcellularLocation>
</comment>
<dbReference type="AlphaFoldDB" id="A0A916YYI4"/>
<feature type="compositionally biased region" description="Basic and acidic residues" evidence="5">
    <location>
        <begin position="47"/>
        <end position="57"/>
    </location>
</feature>
<evidence type="ECO:0000256" key="3">
    <source>
        <dbReference type="ARBA" id="ARBA00023237"/>
    </source>
</evidence>
<evidence type="ECO:0000313" key="8">
    <source>
        <dbReference type="Proteomes" id="UP000612349"/>
    </source>
</evidence>
<dbReference type="PANTHER" id="PTHR30329">
    <property type="entry name" value="STATOR ELEMENT OF FLAGELLAR MOTOR COMPLEX"/>
    <property type="match status" value="1"/>
</dbReference>
<dbReference type="InterPro" id="IPR036737">
    <property type="entry name" value="OmpA-like_sf"/>
</dbReference>
<protein>
    <recommendedName>
        <fullName evidence="6">OmpA-like domain-containing protein</fullName>
    </recommendedName>
</protein>
<gene>
    <name evidence="7" type="ORF">GCM10010990_15260</name>
</gene>
<feature type="region of interest" description="Disordered" evidence="5">
    <location>
        <begin position="15"/>
        <end position="62"/>
    </location>
</feature>
<name>A0A916YYI4_9SPHN</name>
<dbReference type="CDD" id="cd07185">
    <property type="entry name" value="OmpA_C-like"/>
    <property type="match status" value="1"/>
</dbReference>
<feature type="compositionally biased region" description="Low complexity" evidence="5">
    <location>
        <begin position="187"/>
        <end position="205"/>
    </location>
</feature>
<dbReference type="GO" id="GO:0009279">
    <property type="term" value="C:cell outer membrane"/>
    <property type="evidence" value="ECO:0007669"/>
    <property type="project" value="UniProtKB-SubCell"/>
</dbReference>
<dbReference type="RefSeq" id="WP_172808200.1">
    <property type="nucleotide sequence ID" value="NZ_BMIP01000002.1"/>
</dbReference>
<proteinExistence type="predicted"/>
<evidence type="ECO:0000256" key="5">
    <source>
        <dbReference type="SAM" id="MobiDB-lite"/>
    </source>
</evidence>
<sequence>MTIAGLALALAACDQNGTTPAEPEDDPAAQVMPEEEEVEAPPVNSILRDDMPERPIEKPPLMPLEVTISYPDGGSELDEAAKEAIANLTASEQFAGDGAIVLRGHTDSEGNDEANIRASRKRAEAVAEMLEEAGASSDRIKIIPMGEQNPIEPNALPDGTPNEEGRAANRRVEITVEPPSDDTGESAPPAAAPEETAQADAQAND</sequence>
<feature type="compositionally biased region" description="Acidic residues" evidence="5">
    <location>
        <begin position="22"/>
        <end position="39"/>
    </location>
</feature>
<organism evidence="7 8">
    <name type="scientific">Croceicoccus mobilis</name>
    <dbReference type="NCBI Taxonomy" id="1703339"/>
    <lineage>
        <taxon>Bacteria</taxon>
        <taxon>Pseudomonadati</taxon>
        <taxon>Pseudomonadota</taxon>
        <taxon>Alphaproteobacteria</taxon>
        <taxon>Sphingomonadales</taxon>
        <taxon>Erythrobacteraceae</taxon>
        <taxon>Croceicoccus</taxon>
    </lineage>
</organism>
<dbReference type="InterPro" id="IPR006665">
    <property type="entry name" value="OmpA-like"/>
</dbReference>
<keyword evidence="2 4" id="KW-0472">Membrane</keyword>
<dbReference type="PROSITE" id="PS51123">
    <property type="entry name" value="OMPA_2"/>
    <property type="match status" value="1"/>
</dbReference>